<proteinExistence type="predicted"/>
<dbReference type="AlphaFoldDB" id="A0A8K0X8N9"/>
<feature type="region of interest" description="Disordered" evidence="1">
    <location>
        <begin position="101"/>
        <end position="127"/>
    </location>
</feature>
<gene>
    <name evidence="2" type="ORF">B0T11DRAFT_15938</name>
</gene>
<dbReference type="EMBL" id="JAGPXD010000001">
    <property type="protein sequence ID" value="KAH7376022.1"/>
    <property type="molecule type" value="Genomic_DNA"/>
</dbReference>
<keyword evidence="3" id="KW-1185">Reference proteome</keyword>
<evidence type="ECO:0000313" key="2">
    <source>
        <dbReference type="EMBL" id="KAH7376022.1"/>
    </source>
</evidence>
<organism evidence="2 3">
    <name type="scientific">Plectosphaerella cucumerina</name>
    <dbReference type="NCBI Taxonomy" id="40658"/>
    <lineage>
        <taxon>Eukaryota</taxon>
        <taxon>Fungi</taxon>
        <taxon>Dikarya</taxon>
        <taxon>Ascomycota</taxon>
        <taxon>Pezizomycotina</taxon>
        <taxon>Sordariomycetes</taxon>
        <taxon>Hypocreomycetidae</taxon>
        <taxon>Glomerellales</taxon>
        <taxon>Plectosphaerellaceae</taxon>
        <taxon>Plectosphaerella</taxon>
    </lineage>
</organism>
<sequence>MVLSGLPALLRPVTPIQVIHEARPAPRRLQLASQPRPACLRQRPTDKRLEHPASPARQSRPRSTRLLYSSSRLLPSGWFPRSFKPPISSHRIPSRLVSFGAGRSVSRSGPARPLAPPHRPPPPPPFPHSAISLTFSPPSFVTRPPGCCVCVCPVSVPVKSACVCVCVCVSVLRCVGRPPQLDRLVPGPESETSIRGPLTY</sequence>
<reference evidence="2" key="1">
    <citation type="journal article" date="2021" name="Nat. Commun.">
        <title>Genetic determinants of endophytism in the Arabidopsis root mycobiome.</title>
        <authorList>
            <person name="Mesny F."/>
            <person name="Miyauchi S."/>
            <person name="Thiergart T."/>
            <person name="Pickel B."/>
            <person name="Atanasova L."/>
            <person name="Karlsson M."/>
            <person name="Huettel B."/>
            <person name="Barry K.W."/>
            <person name="Haridas S."/>
            <person name="Chen C."/>
            <person name="Bauer D."/>
            <person name="Andreopoulos W."/>
            <person name="Pangilinan J."/>
            <person name="LaButti K."/>
            <person name="Riley R."/>
            <person name="Lipzen A."/>
            <person name="Clum A."/>
            <person name="Drula E."/>
            <person name="Henrissat B."/>
            <person name="Kohler A."/>
            <person name="Grigoriev I.V."/>
            <person name="Martin F.M."/>
            <person name="Hacquard S."/>
        </authorList>
    </citation>
    <scope>NUCLEOTIDE SEQUENCE</scope>
    <source>
        <strain evidence="2">MPI-CAGE-AT-0016</strain>
    </source>
</reference>
<evidence type="ECO:0000313" key="3">
    <source>
        <dbReference type="Proteomes" id="UP000813385"/>
    </source>
</evidence>
<comment type="caution">
    <text evidence="2">The sequence shown here is derived from an EMBL/GenBank/DDBJ whole genome shotgun (WGS) entry which is preliminary data.</text>
</comment>
<protein>
    <submittedName>
        <fullName evidence="2">Uncharacterized protein</fullName>
    </submittedName>
</protein>
<feature type="region of interest" description="Disordered" evidence="1">
    <location>
        <begin position="27"/>
        <end position="64"/>
    </location>
</feature>
<name>A0A8K0X8N9_9PEZI</name>
<dbReference type="Proteomes" id="UP000813385">
    <property type="component" value="Unassembled WGS sequence"/>
</dbReference>
<feature type="compositionally biased region" description="Pro residues" evidence="1">
    <location>
        <begin position="113"/>
        <end position="127"/>
    </location>
</feature>
<evidence type="ECO:0000256" key="1">
    <source>
        <dbReference type="SAM" id="MobiDB-lite"/>
    </source>
</evidence>
<accession>A0A8K0X8N9</accession>